<keyword evidence="3" id="KW-1185">Reference proteome</keyword>
<comment type="caution">
    <text evidence="2">The sequence shown here is derived from an EMBL/GenBank/DDBJ whole genome shotgun (WGS) entry which is preliminary data.</text>
</comment>
<organism evidence="2 3">
    <name type="scientific">Reyranella soli</name>
    <dbReference type="NCBI Taxonomy" id="1230389"/>
    <lineage>
        <taxon>Bacteria</taxon>
        <taxon>Pseudomonadati</taxon>
        <taxon>Pseudomonadota</taxon>
        <taxon>Alphaproteobacteria</taxon>
        <taxon>Hyphomicrobiales</taxon>
        <taxon>Reyranellaceae</taxon>
        <taxon>Reyranella</taxon>
    </lineage>
</organism>
<feature type="signal peptide" evidence="1">
    <location>
        <begin position="1"/>
        <end position="21"/>
    </location>
</feature>
<reference evidence="2 3" key="1">
    <citation type="submission" date="2019-07" db="EMBL/GenBank/DDBJ databases">
        <title>Whole genome shotgun sequence of Reyranella soli NBRC 108950.</title>
        <authorList>
            <person name="Hosoyama A."/>
            <person name="Uohara A."/>
            <person name="Ohji S."/>
            <person name="Ichikawa N."/>
        </authorList>
    </citation>
    <scope>NUCLEOTIDE SEQUENCE [LARGE SCALE GENOMIC DNA]</scope>
    <source>
        <strain evidence="2 3">NBRC 108950</strain>
    </source>
</reference>
<dbReference type="RefSeq" id="WP_147153478.1">
    <property type="nucleotide sequence ID" value="NZ_BKAJ01000098.1"/>
</dbReference>
<evidence type="ECO:0000313" key="2">
    <source>
        <dbReference type="EMBL" id="GEP58338.1"/>
    </source>
</evidence>
<evidence type="ECO:0000313" key="3">
    <source>
        <dbReference type="Proteomes" id="UP000321058"/>
    </source>
</evidence>
<keyword evidence="1" id="KW-0732">Signal</keyword>
<evidence type="ECO:0000256" key="1">
    <source>
        <dbReference type="SAM" id="SignalP"/>
    </source>
</evidence>
<dbReference type="Proteomes" id="UP000321058">
    <property type="component" value="Unassembled WGS sequence"/>
</dbReference>
<feature type="chain" id="PRO_5021964338" evidence="1">
    <location>
        <begin position="22"/>
        <end position="234"/>
    </location>
</feature>
<protein>
    <submittedName>
        <fullName evidence="2">Uncharacterized protein</fullName>
    </submittedName>
</protein>
<dbReference type="OrthoDB" id="7375699at2"/>
<name>A0A512NHA3_9HYPH</name>
<dbReference type="Pfam" id="PF09619">
    <property type="entry name" value="YscW"/>
    <property type="match status" value="1"/>
</dbReference>
<dbReference type="EMBL" id="BKAJ01000098">
    <property type="protein sequence ID" value="GEP58338.1"/>
    <property type="molecule type" value="Genomic_DNA"/>
</dbReference>
<sequence length="234" mass="25111">MYLLNLVVTLLVAIASTTALAQEAGGISSSAISRCAGKIGLDTREADAAFSAILLDGPWVTIERVEDQVGTQTISTVVTGTGARRRRDGTFVPFRYTCLLDTKGQAVMLHTSHPAPQLGDTLPPATMIDGSAAYAETTLPRGAELRIQLLDKSTSAPEEILAEQVVRIGRPTPIPFALRVPKDVSLDGRNLAIAARLVVGRQTLFQLKEPRAVVADDLRKSIDLTLEKVDQAKR</sequence>
<gene>
    <name evidence="2" type="ORF">RSO01_55040</name>
</gene>
<proteinExistence type="predicted"/>
<dbReference type="AlphaFoldDB" id="A0A512NHA3"/>
<accession>A0A512NHA3</accession>
<dbReference type="InterPro" id="IPR039366">
    <property type="entry name" value="Pilotin"/>
</dbReference>